<evidence type="ECO:0000313" key="12">
    <source>
        <dbReference type="EMBL" id="MBC9208617.1"/>
    </source>
</evidence>
<dbReference type="InterPro" id="IPR011006">
    <property type="entry name" value="CheY-like_superfamily"/>
</dbReference>
<dbReference type="SMART" id="SM00448">
    <property type="entry name" value="REC"/>
    <property type="match status" value="2"/>
</dbReference>
<dbReference type="PANTHER" id="PTHR45339:SF5">
    <property type="entry name" value="HISTIDINE KINASE"/>
    <property type="match status" value="1"/>
</dbReference>
<dbReference type="InterPro" id="IPR004358">
    <property type="entry name" value="Sig_transdc_His_kin-like_C"/>
</dbReference>
<evidence type="ECO:0000256" key="6">
    <source>
        <dbReference type="PROSITE-ProRule" id="PRU00169"/>
    </source>
</evidence>
<feature type="modified residue" description="4-aspartylphosphate" evidence="6">
    <location>
        <position position="640"/>
    </location>
</feature>
<gene>
    <name evidence="12" type="ORF">IBL26_17340</name>
</gene>
<dbReference type="Gene3D" id="1.20.120.160">
    <property type="entry name" value="HPT domain"/>
    <property type="match status" value="1"/>
</dbReference>
<feature type="domain" description="HPt" evidence="11">
    <location>
        <begin position="750"/>
        <end position="847"/>
    </location>
</feature>
<keyword evidence="8" id="KW-0472">Membrane</keyword>
<dbReference type="PROSITE" id="PS50109">
    <property type="entry name" value="HIS_KIN"/>
    <property type="match status" value="1"/>
</dbReference>
<feature type="compositionally biased region" description="Pro residues" evidence="7">
    <location>
        <begin position="713"/>
        <end position="724"/>
    </location>
</feature>
<accession>A0ABR7RR78</accession>
<feature type="domain" description="Response regulatory" evidence="10">
    <location>
        <begin position="439"/>
        <end position="561"/>
    </location>
</feature>
<dbReference type="PANTHER" id="PTHR45339">
    <property type="entry name" value="HYBRID SIGNAL TRANSDUCTION HISTIDINE KINASE J"/>
    <property type="match status" value="1"/>
</dbReference>
<feature type="region of interest" description="Disordered" evidence="7">
    <location>
        <begin position="711"/>
        <end position="731"/>
    </location>
</feature>
<dbReference type="InterPro" id="IPR036641">
    <property type="entry name" value="HPT_dom_sf"/>
</dbReference>
<dbReference type="EC" id="2.7.13.3" evidence="2"/>
<dbReference type="CDD" id="cd00082">
    <property type="entry name" value="HisKA"/>
    <property type="match status" value="1"/>
</dbReference>
<dbReference type="Gene3D" id="3.30.565.10">
    <property type="entry name" value="Histidine kinase-like ATPase, C-terminal domain"/>
    <property type="match status" value="1"/>
</dbReference>
<dbReference type="Pfam" id="PF02518">
    <property type="entry name" value="HATPase_c"/>
    <property type="match status" value="1"/>
</dbReference>
<evidence type="ECO:0000313" key="13">
    <source>
        <dbReference type="Proteomes" id="UP000626026"/>
    </source>
</evidence>
<dbReference type="Pfam" id="PF01627">
    <property type="entry name" value="Hpt"/>
    <property type="match status" value="1"/>
</dbReference>
<dbReference type="PRINTS" id="PR00344">
    <property type="entry name" value="BCTRLSENSOR"/>
</dbReference>
<dbReference type="Gene3D" id="1.10.287.130">
    <property type="match status" value="1"/>
</dbReference>
<dbReference type="CDD" id="cd16922">
    <property type="entry name" value="HATPase_EvgS-ArcB-TorS-like"/>
    <property type="match status" value="1"/>
</dbReference>
<dbReference type="PROSITE" id="PS50894">
    <property type="entry name" value="HPT"/>
    <property type="match status" value="1"/>
</dbReference>
<dbReference type="Gene3D" id="3.40.50.2300">
    <property type="match status" value="2"/>
</dbReference>
<sequence length="936" mass="101702">MQEITGLRQRFGRLLILLLWLHLPLIGAVAWLTGHPPWPAMAVTLVLNGAVQLSWWRQGPAPATRYLSAVALMGQPALLVYLLAGHGWQMDMHMYFFATLALLMAWCDWRTLVVAAATIALHHLVLNFIYPSMIFARGADLDRVILHAAIVAFQTAVLVWLSQTLVSSFARIEAMSAEIMERTREATAASEAKSMFLANMSHEIRTPMNAILGFCHLALRTELAPPQRNYLVKIKTASGNLLSLINDILDFSKIEAGKLVLEKADFGLRPALDSTIGIASLRAQEKGIALNVSIAPDVPDAVVGDALRLNQVLLNVISNAVKFTERGGVDVAVRVREQRGEDLLLEFAVRDTGIGMTRQQREMLFSTFSQADASTTRKFGGTGLGLAISRQLVELMGGTIAVESEPGKGSTFTFTTAMQRGDAEVMSRRLTVEALRKLRIMVVDDNSGSREILQATFGAWGMQVDLAASGREAVSALEAEATRGRPYDLVMMDWKMPGMDGVEVARAIRDHVRLSHIPTMLMVSAYGREEVMSAADGAGISAFLVKPVDAGLLLETLTRLFSRAEAVVLADASRDAAPPPPASPLMGRHLLLVEDNEINRELATEILTDAGLVVDTAENGRIACDKVLHGPLRYDAVLMDVQMPVMDGYEATTRIRQALSATQLPIIAMTAHAYEAERQRCLQVGMNDHLSKPVDPAALIRTLEQWISASPAPAAPVPEPPPRPLLAEDELPDSMPAFDLPAALRRVNGKRKLLRKLILDFGARYASATTRLRGMMAMGEFEDARALAHTLKGVAGALEIRLVAEAARHVEDSLAHGQLDAVPAWLDQLEQALAAALAAIDTLRQSLPPEPPLAPAVRPATIDLVAAEPLLAQLRQQVERRSLSARRTYEALVLLVPPGMPAMTALGDALSRLDYASAADLIETMSDAFRVQEGAQ</sequence>
<evidence type="ECO:0000256" key="2">
    <source>
        <dbReference type="ARBA" id="ARBA00012438"/>
    </source>
</evidence>
<dbReference type="InterPro" id="IPR036890">
    <property type="entry name" value="HATPase_C_sf"/>
</dbReference>
<dbReference type="SUPFAM" id="SSF52172">
    <property type="entry name" value="CheY-like"/>
    <property type="match status" value="2"/>
</dbReference>
<name>A0ABR7RR78_9PROT</name>
<feature type="transmembrane region" description="Helical" evidence="8">
    <location>
        <begin position="141"/>
        <end position="161"/>
    </location>
</feature>
<evidence type="ECO:0000259" key="11">
    <source>
        <dbReference type="PROSITE" id="PS50894"/>
    </source>
</evidence>
<reference evidence="12 13" key="1">
    <citation type="journal article" date="2013" name="Int. J. Syst. Evol. Microbiol.">
        <title>Roseomonas aerophila sp. nov., isolated from air.</title>
        <authorList>
            <person name="Kim S.J."/>
            <person name="Weon H.Y."/>
            <person name="Ahn J.H."/>
            <person name="Hong S.B."/>
            <person name="Seok S.J."/>
            <person name="Whang K.S."/>
            <person name="Kwon S.W."/>
        </authorList>
    </citation>
    <scope>NUCLEOTIDE SEQUENCE [LARGE SCALE GENOMIC DNA]</scope>
    <source>
        <strain evidence="12 13">NBRC 108923</strain>
    </source>
</reference>
<keyword evidence="4" id="KW-0902">Two-component regulatory system</keyword>
<dbReference type="InterPro" id="IPR036097">
    <property type="entry name" value="HisK_dim/P_sf"/>
</dbReference>
<dbReference type="InterPro" id="IPR008207">
    <property type="entry name" value="Sig_transdc_His_kin_Hpt_dom"/>
</dbReference>
<dbReference type="SUPFAM" id="SSF47384">
    <property type="entry name" value="Homodimeric domain of signal transducing histidine kinase"/>
    <property type="match status" value="1"/>
</dbReference>
<dbReference type="InterPro" id="IPR003661">
    <property type="entry name" value="HisK_dim/P_dom"/>
</dbReference>
<evidence type="ECO:0000259" key="10">
    <source>
        <dbReference type="PROSITE" id="PS50110"/>
    </source>
</evidence>
<dbReference type="CDD" id="cd17546">
    <property type="entry name" value="REC_hyHK_CKI1_RcsC-like"/>
    <property type="match status" value="2"/>
</dbReference>
<feature type="transmembrane region" description="Helical" evidence="8">
    <location>
        <begin position="109"/>
        <end position="129"/>
    </location>
</feature>
<keyword evidence="8" id="KW-0812">Transmembrane</keyword>
<keyword evidence="13" id="KW-1185">Reference proteome</keyword>
<dbReference type="InterPro" id="IPR005467">
    <property type="entry name" value="His_kinase_dom"/>
</dbReference>
<dbReference type="Pfam" id="PF00512">
    <property type="entry name" value="HisKA"/>
    <property type="match status" value="1"/>
</dbReference>
<dbReference type="SMART" id="SM00388">
    <property type="entry name" value="HisKA"/>
    <property type="match status" value="1"/>
</dbReference>
<feature type="transmembrane region" description="Helical" evidence="8">
    <location>
        <begin position="38"/>
        <end position="55"/>
    </location>
</feature>
<protein>
    <recommendedName>
        <fullName evidence="2">histidine kinase</fullName>
        <ecNumber evidence="2">2.7.13.3</ecNumber>
    </recommendedName>
</protein>
<evidence type="ECO:0000259" key="9">
    <source>
        <dbReference type="PROSITE" id="PS50109"/>
    </source>
</evidence>
<feature type="transmembrane region" description="Helical" evidence="8">
    <location>
        <begin position="12"/>
        <end position="32"/>
    </location>
</feature>
<dbReference type="Proteomes" id="UP000626026">
    <property type="component" value="Unassembled WGS sequence"/>
</dbReference>
<feature type="modified residue" description="4-aspartylphosphate" evidence="6">
    <location>
        <position position="493"/>
    </location>
</feature>
<keyword evidence="3 6" id="KW-0597">Phosphoprotein</keyword>
<comment type="caution">
    <text evidence="12">The sequence shown here is derived from an EMBL/GenBank/DDBJ whole genome shotgun (WGS) entry which is preliminary data.</text>
</comment>
<evidence type="ECO:0000256" key="5">
    <source>
        <dbReference type="PROSITE-ProRule" id="PRU00110"/>
    </source>
</evidence>
<dbReference type="PROSITE" id="PS50110">
    <property type="entry name" value="RESPONSE_REGULATORY"/>
    <property type="match status" value="2"/>
</dbReference>
<dbReference type="SUPFAM" id="SSF55874">
    <property type="entry name" value="ATPase domain of HSP90 chaperone/DNA topoisomerase II/histidine kinase"/>
    <property type="match status" value="1"/>
</dbReference>
<feature type="modified residue" description="Phosphohistidine" evidence="5">
    <location>
        <position position="789"/>
    </location>
</feature>
<dbReference type="Pfam" id="PF00072">
    <property type="entry name" value="Response_reg"/>
    <property type="match status" value="2"/>
</dbReference>
<proteinExistence type="predicted"/>
<keyword evidence="8" id="KW-1133">Transmembrane helix</keyword>
<dbReference type="SMART" id="SM00387">
    <property type="entry name" value="HATPase_c"/>
    <property type="match status" value="1"/>
</dbReference>
<evidence type="ECO:0000256" key="1">
    <source>
        <dbReference type="ARBA" id="ARBA00000085"/>
    </source>
</evidence>
<dbReference type="EMBL" id="JACTVA010000035">
    <property type="protein sequence ID" value="MBC9208617.1"/>
    <property type="molecule type" value="Genomic_DNA"/>
</dbReference>
<feature type="domain" description="Response regulatory" evidence="10">
    <location>
        <begin position="589"/>
        <end position="707"/>
    </location>
</feature>
<comment type="catalytic activity">
    <reaction evidence="1">
        <text>ATP + protein L-histidine = ADP + protein N-phospho-L-histidine.</text>
        <dbReference type="EC" id="2.7.13.3"/>
    </reaction>
</comment>
<organism evidence="12 13">
    <name type="scientific">Teichococcus aerophilus</name>
    <dbReference type="NCBI Taxonomy" id="1224513"/>
    <lineage>
        <taxon>Bacteria</taxon>
        <taxon>Pseudomonadati</taxon>
        <taxon>Pseudomonadota</taxon>
        <taxon>Alphaproteobacteria</taxon>
        <taxon>Acetobacterales</taxon>
        <taxon>Roseomonadaceae</taxon>
        <taxon>Roseomonas</taxon>
    </lineage>
</organism>
<evidence type="ECO:0000256" key="4">
    <source>
        <dbReference type="ARBA" id="ARBA00023012"/>
    </source>
</evidence>
<evidence type="ECO:0000256" key="8">
    <source>
        <dbReference type="SAM" id="Phobius"/>
    </source>
</evidence>
<feature type="domain" description="Histidine kinase" evidence="9">
    <location>
        <begin position="199"/>
        <end position="420"/>
    </location>
</feature>
<dbReference type="SUPFAM" id="SSF47226">
    <property type="entry name" value="Histidine-containing phosphotransfer domain, HPT domain"/>
    <property type="match status" value="1"/>
</dbReference>
<feature type="transmembrane region" description="Helical" evidence="8">
    <location>
        <begin position="67"/>
        <end position="89"/>
    </location>
</feature>
<dbReference type="RefSeq" id="WP_187785769.1">
    <property type="nucleotide sequence ID" value="NZ_JACTVA010000035.1"/>
</dbReference>
<dbReference type="InterPro" id="IPR001789">
    <property type="entry name" value="Sig_transdc_resp-reg_receiver"/>
</dbReference>
<evidence type="ECO:0000256" key="3">
    <source>
        <dbReference type="ARBA" id="ARBA00022553"/>
    </source>
</evidence>
<dbReference type="InterPro" id="IPR003594">
    <property type="entry name" value="HATPase_dom"/>
</dbReference>
<evidence type="ECO:0000256" key="7">
    <source>
        <dbReference type="SAM" id="MobiDB-lite"/>
    </source>
</evidence>